<dbReference type="Proteomes" id="UP000276309">
    <property type="component" value="Chromosome"/>
</dbReference>
<dbReference type="InterPro" id="IPR012373">
    <property type="entry name" value="Ferrdict_sens_TM"/>
</dbReference>
<keyword evidence="1" id="KW-0472">Membrane</keyword>
<dbReference type="InterPro" id="IPR032508">
    <property type="entry name" value="FecR_C"/>
</dbReference>
<gene>
    <name evidence="4" type="ORF">D1013_18870</name>
</gene>
<dbReference type="Gene3D" id="3.55.50.30">
    <property type="match status" value="1"/>
</dbReference>
<feature type="domain" description="FecR protein" evidence="2">
    <location>
        <begin position="85"/>
        <end position="167"/>
    </location>
</feature>
<evidence type="ECO:0000313" key="5">
    <source>
        <dbReference type="Proteomes" id="UP000276309"/>
    </source>
</evidence>
<dbReference type="Pfam" id="PF16344">
    <property type="entry name" value="FecR_C"/>
    <property type="match status" value="1"/>
</dbReference>
<sequence length="288" mass="33156">MENYESDIEKRMETAWGQDFPPVPKTQIKNSWSELESTIRSRSPKRSFKWAIAAAIMLLLLPALYLLSVDRSTIEINNYTQLDKEFILPDSSIVILKPNSTVSYNKKFSKREVALSGQAFFDVVKDSLKEFTVETSRTSTRVLGTSFLVTENEDLEKTEVSLYSGRILMSLKDTENRRSWAIIPGESFLLDKGKVQVKKFETDLSFSAGNKYSDLNNIELEKLFHFIEERFGYQFETNEMTKNKLVTLRINKSDSLGQILKVLSLINDVNFEINESEKTIVTLKKEKK</sequence>
<dbReference type="RefSeq" id="WP_121850306.1">
    <property type="nucleotide sequence ID" value="NZ_CP032050.1"/>
</dbReference>
<feature type="transmembrane region" description="Helical" evidence="1">
    <location>
        <begin position="50"/>
        <end position="68"/>
    </location>
</feature>
<evidence type="ECO:0000259" key="2">
    <source>
        <dbReference type="Pfam" id="PF04773"/>
    </source>
</evidence>
<dbReference type="KEGG" id="emar:D1013_18870"/>
<proteinExistence type="predicted"/>
<organism evidence="4 5">
    <name type="scientific">Euzebyella marina</name>
    <dbReference type="NCBI Taxonomy" id="1761453"/>
    <lineage>
        <taxon>Bacteria</taxon>
        <taxon>Pseudomonadati</taxon>
        <taxon>Bacteroidota</taxon>
        <taxon>Flavobacteriia</taxon>
        <taxon>Flavobacteriales</taxon>
        <taxon>Flavobacteriaceae</taxon>
        <taxon>Euzebyella</taxon>
    </lineage>
</organism>
<name>A0A3G2LAM5_9FLAO</name>
<dbReference type="GO" id="GO:0016989">
    <property type="term" value="F:sigma factor antagonist activity"/>
    <property type="evidence" value="ECO:0007669"/>
    <property type="project" value="TreeGrafter"/>
</dbReference>
<dbReference type="Pfam" id="PF04773">
    <property type="entry name" value="FecR"/>
    <property type="match status" value="1"/>
</dbReference>
<feature type="domain" description="Protein FecR C-terminal" evidence="3">
    <location>
        <begin position="216"/>
        <end position="279"/>
    </location>
</feature>
<keyword evidence="5" id="KW-1185">Reference proteome</keyword>
<protein>
    <submittedName>
        <fullName evidence="4">FecR family protein</fullName>
    </submittedName>
</protein>
<keyword evidence="1" id="KW-1133">Transmembrane helix</keyword>
<dbReference type="AlphaFoldDB" id="A0A3G2LAM5"/>
<dbReference type="InterPro" id="IPR006860">
    <property type="entry name" value="FecR"/>
</dbReference>
<accession>A0A3G2LAM5</accession>
<dbReference type="EMBL" id="CP032050">
    <property type="protein sequence ID" value="AYN69300.1"/>
    <property type="molecule type" value="Genomic_DNA"/>
</dbReference>
<keyword evidence="1" id="KW-0812">Transmembrane</keyword>
<dbReference type="PANTHER" id="PTHR30273:SF2">
    <property type="entry name" value="PROTEIN FECR"/>
    <property type="match status" value="1"/>
</dbReference>
<dbReference type="PANTHER" id="PTHR30273">
    <property type="entry name" value="PERIPLASMIC SIGNAL SENSOR AND SIGMA FACTOR ACTIVATOR FECR-RELATED"/>
    <property type="match status" value="1"/>
</dbReference>
<reference evidence="4 5" key="1">
    <citation type="submission" date="2018-08" db="EMBL/GenBank/DDBJ databases">
        <title>The reduced genetic potential of extracellular carbohydrate catabolism in Euzebyella marina RN62, a Flavobacteriia bacterium isolated from the hadal water.</title>
        <authorList>
            <person name="Xue C."/>
        </authorList>
    </citation>
    <scope>NUCLEOTIDE SEQUENCE [LARGE SCALE GENOMIC DNA]</scope>
    <source>
        <strain evidence="4 5">RN62</strain>
    </source>
</reference>
<dbReference type="OrthoDB" id="934696at2"/>
<evidence type="ECO:0000313" key="4">
    <source>
        <dbReference type="EMBL" id="AYN69300.1"/>
    </source>
</evidence>
<evidence type="ECO:0000256" key="1">
    <source>
        <dbReference type="SAM" id="Phobius"/>
    </source>
</evidence>
<dbReference type="Gene3D" id="2.60.120.1440">
    <property type="match status" value="1"/>
</dbReference>
<evidence type="ECO:0000259" key="3">
    <source>
        <dbReference type="Pfam" id="PF16344"/>
    </source>
</evidence>